<evidence type="ECO:0000256" key="4">
    <source>
        <dbReference type="ARBA" id="ARBA00023065"/>
    </source>
</evidence>
<comment type="function">
    <text evidence="8">This protein is part of the stalk that links CF(0) to CF(1). It either transmits conformational changes from CF(0) to CF(1) or is implicated in proton conduction.</text>
</comment>
<keyword evidence="8" id="KW-1003">Cell membrane</keyword>
<dbReference type="Gene3D" id="1.10.520.20">
    <property type="entry name" value="N-terminal domain of the delta subunit of the F1F0-ATP synthase"/>
    <property type="match status" value="1"/>
</dbReference>
<evidence type="ECO:0000256" key="7">
    <source>
        <dbReference type="ARBA" id="ARBA00023310"/>
    </source>
</evidence>
<evidence type="ECO:0000256" key="2">
    <source>
        <dbReference type="ARBA" id="ARBA00022448"/>
    </source>
</evidence>
<dbReference type="GO" id="GO:0046933">
    <property type="term" value="F:proton-transporting ATP synthase activity, rotational mechanism"/>
    <property type="evidence" value="ECO:0007669"/>
    <property type="project" value="UniProtKB-UniRule"/>
</dbReference>
<keyword evidence="3 8" id="KW-0375">Hydrogen ion transport</keyword>
<evidence type="ECO:0000256" key="1">
    <source>
        <dbReference type="ARBA" id="ARBA00004370"/>
    </source>
</evidence>
<evidence type="ECO:0000256" key="8">
    <source>
        <dbReference type="HAMAP-Rule" id="MF_01416"/>
    </source>
</evidence>
<keyword evidence="8" id="KW-0997">Cell inner membrane</keyword>
<keyword evidence="10" id="KW-1185">Reference proteome</keyword>
<gene>
    <name evidence="8" type="primary">atpH</name>
    <name evidence="9" type="ordered locus">GNIT_3700</name>
</gene>
<accession>G4QNJ0</accession>
<dbReference type="PRINTS" id="PR00125">
    <property type="entry name" value="ATPASEDELTA"/>
</dbReference>
<dbReference type="PANTHER" id="PTHR11910">
    <property type="entry name" value="ATP SYNTHASE DELTA CHAIN"/>
    <property type="match status" value="1"/>
</dbReference>
<dbReference type="Pfam" id="PF00213">
    <property type="entry name" value="OSCP"/>
    <property type="match status" value="1"/>
</dbReference>
<evidence type="ECO:0000256" key="3">
    <source>
        <dbReference type="ARBA" id="ARBA00022781"/>
    </source>
</evidence>
<dbReference type="Proteomes" id="UP000009282">
    <property type="component" value="Chromosome"/>
</dbReference>
<comment type="subcellular location">
    <subcellularLocation>
        <location evidence="8">Cell inner membrane</location>
        <topology evidence="8">Peripheral membrane protein</topology>
    </subcellularLocation>
    <subcellularLocation>
        <location evidence="1">Membrane</location>
    </subcellularLocation>
</comment>
<dbReference type="GO" id="GO:0005886">
    <property type="term" value="C:plasma membrane"/>
    <property type="evidence" value="ECO:0007669"/>
    <property type="project" value="UniProtKB-SubCell"/>
</dbReference>
<sequence>MSELTTVARPYAKAAFDFAVENTDIANWQEMLAFAGEVAVNDTIRSVLTSALAAEKLAEVFVGVCGEQLNTHGQNFIRVLAENNRLSVLPDISKQFNVFKADYDKEIDVDVTSAIELSSEQLDKMSAALEKRLARKVKLICNVDPALVAGVIIKAGDTVIDGSVNSKLNRLSDALQA</sequence>
<dbReference type="InterPro" id="IPR020781">
    <property type="entry name" value="ATPase_OSCP/d_CS"/>
</dbReference>
<dbReference type="NCBIfam" id="NF004402">
    <property type="entry name" value="PRK05758.2-2"/>
    <property type="match status" value="1"/>
</dbReference>
<dbReference type="HAMAP" id="MF_01416">
    <property type="entry name" value="ATP_synth_delta_bact"/>
    <property type="match status" value="1"/>
</dbReference>
<evidence type="ECO:0000256" key="6">
    <source>
        <dbReference type="ARBA" id="ARBA00023196"/>
    </source>
</evidence>
<keyword evidence="5 8" id="KW-0472">Membrane</keyword>
<dbReference type="NCBIfam" id="NF004404">
    <property type="entry name" value="PRK05758.2-5"/>
    <property type="match status" value="1"/>
</dbReference>
<dbReference type="PROSITE" id="PS00389">
    <property type="entry name" value="ATPASE_DELTA"/>
    <property type="match status" value="1"/>
</dbReference>
<reference evidence="9 10" key="1">
    <citation type="journal article" date="2011" name="J. Bacteriol.">
        <title>Complete genome sequence of seawater bacterium Glaciecola nitratireducens FR1064T.</title>
        <authorList>
            <person name="Bian F."/>
            <person name="Qin Q.L."/>
            <person name="Xie B.B."/>
            <person name="Shu Y.L."/>
            <person name="Zhang X.Y."/>
            <person name="Yu Y."/>
            <person name="Chen B."/>
            <person name="Chen X.L."/>
            <person name="Zhou B.C."/>
            <person name="Zhang Y.Z."/>
        </authorList>
    </citation>
    <scope>NUCLEOTIDE SEQUENCE [LARGE SCALE GENOMIC DNA]</scope>
    <source>
        <strain evidence="10">JCM 12485 / KCTC 12276 / FR1064</strain>
    </source>
</reference>
<dbReference type="STRING" id="1085623.GNIT_3700"/>
<dbReference type="RefSeq" id="WP_014110665.1">
    <property type="nucleotide sequence ID" value="NC_016041.1"/>
</dbReference>
<dbReference type="InterPro" id="IPR000711">
    <property type="entry name" value="ATPase_OSCP/dsu"/>
</dbReference>
<organism evidence="9 10">
    <name type="scientific">Glaciecola nitratireducens (strain JCM 12485 / KCTC 12276 / FR1064)</name>
    <dbReference type="NCBI Taxonomy" id="1085623"/>
    <lineage>
        <taxon>Bacteria</taxon>
        <taxon>Pseudomonadati</taxon>
        <taxon>Pseudomonadota</taxon>
        <taxon>Gammaproteobacteria</taxon>
        <taxon>Alteromonadales</taxon>
        <taxon>Alteromonadaceae</taxon>
        <taxon>Brumicola</taxon>
    </lineage>
</organism>
<dbReference type="AlphaFoldDB" id="G4QNJ0"/>
<keyword evidence="2 8" id="KW-0813">Transport</keyword>
<dbReference type="KEGG" id="gni:GNIT_3700"/>
<dbReference type="EMBL" id="CP003060">
    <property type="protein sequence ID" value="AEP31794.1"/>
    <property type="molecule type" value="Genomic_DNA"/>
</dbReference>
<name>G4QNJ0_GLANF</name>
<comment type="similarity">
    <text evidence="8">Belongs to the ATPase delta chain family.</text>
</comment>
<dbReference type="GO" id="GO:0045259">
    <property type="term" value="C:proton-transporting ATP synthase complex"/>
    <property type="evidence" value="ECO:0007669"/>
    <property type="project" value="UniProtKB-KW"/>
</dbReference>
<keyword evidence="7 8" id="KW-0066">ATP synthesis</keyword>
<dbReference type="eggNOG" id="COG0712">
    <property type="taxonomic scope" value="Bacteria"/>
</dbReference>
<evidence type="ECO:0000313" key="10">
    <source>
        <dbReference type="Proteomes" id="UP000009282"/>
    </source>
</evidence>
<comment type="function">
    <text evidence="8">F(1)F(0) ATP synthase produces ATP from ADP in the presence of a proton or sodium gradient. F-type ATPases consist of two structural domains, F(1) containing the extramembraneous catalytic core and F(0) containing the membrane proton channel, linked together by a central stalk and a peripheral stalk. During catalysis, ATP synthesis in the catalytic domain of F(1) is coupled via a rotary mechanism of the central stalk subunits to proton translocation.</text>
</comment>
<protein>
    <recommendedName>
        <fullName evidence="8">ATP synthase subunit delta</fullName>
    </recommendedName>
    <alternativeName>
        <fullName evidence="8">ATP synthase F(1) sector subunit delta</fullName>
    </alternativeName>
    <alternativeName>
        <fullName evidence="8">F-type ATPase subunit delta</fullName>
        <shortName evidence="8">F-ATPase subunit delta</shortName>
    </alternativeName>
</protein>
<dbReference type="HOGENOM" id="CLU_085114_3_0_6"/>
<proteinExistence type="inferred from homology"/>
<dbReference type="SUPFAM" id="SSF47928">
    <property type="entry name" value="N-terminal domain of the delta subunit of the F1F0-ATP synthase"/>
    <property type="match status" value="1"/>
</dbReference>
<dbReference type="NCBIfam" id="TIGR01145">
    <property type="entry name" value="ATP_synt_delta"/>
    <property type="match status" value="1"/>
</dbReference>
<keyword evidence="6 8" id="KW-0139">CF(1)</keyword>
<dbReference type="InterPro" id="IPR026015">
    <property type="entry name" value="ATP_synth_OSCP/delta_N_sf"/>
</dbReference>
<evidence type="ECO:0000313" key="9">
    <source>
        <dbReference type="EMBL" id="AEP31794.1"/>
    </source>
</evidence>
<dbReference type="OrthoDB" id="9816221at2"/>
<evidence type="ECO:0000256" key="5">
    <source>
        <dbReference type="ARBA" id="ARBA00023136"/>
    </source>
</evidence>
<keyword evidence="4 8" id="KW-0406">Ion transport</keyword>
<comment type="subunit">
    <text evidence="8">F-type ATPases have 2 components, F(1) - the catalytic core - and F(0) - the membrane proton channel. F(1) has five subunits: alpha(3), beta(3), gamma(1), delta(1), epsilon(1). F(0) has three main subunits: a(1), b(2) and c(10-14). The alpha and beta chains form an alternating ring which encloses part of the gamma chain. F(1) is attached to F(0) by a central stalk formed by the gamma and epsilon chains, while a peripheral stalk is formed by the delta and b chains.</text>
</comment>